<organism evidence="6 7">
    <name type="scientific">Fretibacterium fastidiosum</name>
    <dbReference type="NCBI Taxonomy" id="651822"/>
    <lineage>
        <taxon>Bacteria</taxon>
        <taxon>Thermotogati</taxon>
        <taxon>Synergistota</taxon>
        <taxon>Synergistia</taxon>
        <taxon>Synergistales</taxon>
        <taxon>Aminobacteriaceae</taxon>
        <taxon>Fretibacterium</taxon>
    </lineage>
</organism>
<evidence type="ECO:0000313" key="7">
    <source>
        <dbReference type="Proteomes" id="UP000008957"/>
    </source>
</evidence>
<protein>
    <submittedName>
        <fullName evidence="6">Transcriptional regulator</fullName>
    </submittedName>
</protein>
<dbReference type="SUPFAM" id="SSF46785">
    <property type="entry name" value="Winged helix' DNA-binding domain"/>
    <property type="match status" value="1"/>
</dbReference>
<evidence type="ECO:0000256" key="3">
    <source>
        <dbReference type="ARBA" id="ARBA00023125"/>
    </source>
</evidence>
<dbReference type="CDD" id="cd05466">
    <property type="entry name" value="PBP2_LTTR_substrate"/>
    <property type="match status" value="1"/>
</dbReference>
<keyword evidence="3" id="KW-0238">DNA-binding</keyword>
<dbReference type="GO" id="GO:0032993">
    <property type="term" value="C:protein-DNA complex"/>
    <property type="evidence" value="ECO:0007669"/>
    <property type="project" value="TreeGrafter"/>
</dbReference>
<keyword evidence="7" id="KW-1185">Reference proteome</keyword>
<dbReference type="KEGG" id="sbr:SY1_07690"/>
<dbReference type="InterPro" id="IPR036390">
    <property type="entry name" value="WH_DNA-bd_sf"/>
</dbReference>
<dbReference type="Proteomes" id="UP000008957">
    <property type="component" value="Chromosome"/>
</dbReference>
<accession>A0AB94IWJ5</accession>
<dbReference type="GO" id="GO:0003700">
    <property type="term" value="F:DNA-binding transcription factor activity"/>
    <property type="evidence" value="ECO:0007669"/>
    <property type="project" value="InterPro"/>
</dbReference>
<evidence type="ECO:0000313" key="6">
    <source>
        <dbReference type="EMBL" id="CBL28091.1"/>
    </source>
</evidence>
<dbReference type="Gene3D" id="1.10.10.10">
    <property type="entry name" value="Winged helix-like DNA-binding domain superfamily/Winged helix DNA-binding domain"/>
    <property type="match status" value="1"/>
</dbReference>
<reference evidence="6 7" key="2">
    <citation type="submission" date="2010-03" db="EMBL/GenBank/DDBJ databases">
        <authorList>
            <person name="Pajon A."/>
        </authorList>
    </citation>
    <scope>NUCLEOTIDE SEQUENCE [LARGE SCALE GENOMIC DNA]</scope>
    <source>
        <strain evidence="6 7">SGP1</strain>
    </source>
</reference>
<dbReference type="PROSITE" id="PS50931">
    <property type="entry name" value="HTH_LYSR"/>
    <property type="match status" value="1"/>
</dbReference>
<evidence type="ECO:0000256" key="4">
    <source>
        <dbReference type="ARBA" id="ARBA00023163"/>
    </source>
</evidence>
<comment type="similarity">
    <text evidence="1">Belongs to the LysR transcriptional regulatory family.</text>
</comment>
<dbReference type="PANTHER" id="PTHR30346:SF0">
    <property type="entry name" value="HCA OPERON TRANSCRIPTIONAL ACTIVATOR HCAR"/>
    <property type="match status" value="1"/>
</dbReference>
<gene>
    <name evidence="6" type="ORF">SY1_07690</name>
</gene>
<dbReference type="InterPro" id="IPR000847">
    <property type="entry name" value="LysR_HTH_N"/>
</dbReference>
<proteinExistence type="inferred from homology"/>
<dbReference type="Pfam" id="PF03466">
    <property type="entry name" value="LysR_substrate"/>
    <property type="match status" value="1"/>
</dbReference>
<dbReference type="EMBL" id="FP929056">
    <property type="protein sequence ID" value="CBL28091.1"/>
    <property type="molecule type" value="Genomic_DNA"/>
</dbReference>
<dbReference type="PANTHER" id="PTHR30346">
    <property type="entry name" value="TRANSCRIPTIONAL DUAL REGULATOR HCAR-RELATED"/>
    <property type="match status" value="1"/>
</dbReference>
<keyword evidence="2" id="KW-0805">Transcription regulation</keyword>
<evidence type="ECO:0000256" key="1">
    <source>
        <dbReference type="ARBA" id="ARBA00009437"/>
    </source>
</evidence>
<sequence length="295" mass="33071">MESTFNRYEVFLKVAELGNITRAAEALNYTQSGVSHSIAALEREAGFPLFLRGSGGVALTERGRRLLAPVQELVNRQRNLAQAIHEINDVVCGTLRLGTFTSVSAQWLPWIIRDFQRSCPRVEFDLRAGDYDEIGEWIRREKIDCGFLSAPVPEGLSFRPLKEDPMKVILPVGHPLAERGSLTLPEIAQEPFIIPMKGSDNDIQALLRRSGVSVRVRYALNDEFSVMSMVEHGFGVSIMPDLILRNFRFSLLSRDLSPEAHRTLGIASLPPERVSVVGRTFIRYLSGPAVDLWRL</sequence>
<dbReference type="InterPro" id="IPR005119">
    <property type="entry name" value="LysR_subst-bd"/>
</dbReference>
<dbReference type="Gene3D" id="3.40.190.10">
    <property type="entry name" value="Periplasmic binding protein-like II"/>
    <property type="match status" value="2"/>
</dbReference>
<name>A0AB94IWJ5_9BACT</name>
<reference evidence="7" key="1">
    <citation type="submission" date="2010-03" db="EMBL/GenBank/DDBJ databases">
        <title>The genome sequence of Synergistetes sp. SGP1.</title>
        <authorList>
            <consortium name="metaHIT consortium -- http://www.metahit.eu/"/>
            <person name="Pajon A."/>
            <person name="Turner K."/>
            <person name="Parkhill J."/>
            <person name="Wade W."/>
            <person name="Vartoukian S."/>
        </authorList>
    </citation>
    <scope>NUCLEOTIDE SEQUENCE [LARGE SCALE GENOMIC DNA]</scope>
    <source>
        <strain evidence="7">SGP1</strain>
    </source>
</reference>
<keyword evidence="4" id="KW-0804">Transcription</keyword>
<dbReference type="Pfam" id="PF00126">
    <property type="entry name" value="HTH_1"/>
    <property type="match status" value="1"/>
</dbReference>
<evidence type="ECO:0000259" key="5">
    <source>
        <dbReference type="PROSITE" id="PS50931"/>
    </source>
</evidence>
<dbReference type="AlphaFoldDB" id="A0AB94IWJ5"/>
<feature type="domain" description="HTH lysR-type" evidence="5">
    <location>
        <begin position="1"/>
        <end position="60"/>
    </location>
</feature>
<evidence type="ECO:0000256" key="2">
    <source>
        <dbReference type="ARBA" id="ARBA00023015"/>
    </source>
</evidence>
<dbReference type="InterPro" id="IPR036388">
    <property type="entry name" value="WH-like_DNA-bd_sf"/>
</dbReference>
<dbReference type="SUPFAM" id="SSF53850">
    <property type="entry name" value="Periplasmic binding protein-like II"/>
    <property type="match status" value="1"/>
</dbReference>
<dbReference type="PRINTS" id="PR00039">
    <property type="entry name" value="HTHLYSR"/>
</dbReference>
<dbReference type="GO" id="GO:0003677">
    <property type="term" value="F:DNA binding"/>
    <property type="evidence" value="ECO:0007669"/>
    <property type="project" value="UniProtKB-KW"/>
</dbReference>